<reference evidence="1 4" key="2">
    <citation type="submission" date="2021-01" db="EMBL/GenBank/DDBJ databases">
        <title>Whole genome shotgun sequence of Cellulomonas oligotrophica NBRC 109435.</title>
        <authorList>
            <person name="Komaki H."/>
            <person name="Tamura T."/>
        </authorList>
    </citation>
    <scope>NUCLEOTIDE SEQUENCE [LARGE SCALE GENOMIC DNA]</scope>
    <source>
        <strain evidence="1 4">NBRC 109435</strain>
    </source>
</reference>
<evidence type="ECO:0000313" key="3">
    <source>
        <dbReference type="Proteomes" id="UP000577956"/>
    </source>
</evidence>
<evidence type="ECO:0000313" key="4">
    <source>
        <dbReference type="Proteomes" id="UP000618382"/>
    </source>
</evidence>
<dbReference type="RefSeq" id="WP_140458740.1">
    <property type="nucleotide sequence ID" value="NZ_BAABFI010000003.1"/>
</dbReference>
<accession>A0A7Y9FDH9</accession>
<dbReference type="AlphaFoldDB" id="A0A7Y9FDH9"/>
<dbReference type="Proteomes" id="UP000618382">
    <property type="component" value="Unassembled WGS sequence"/>
</dbReference>
<dbReference type="EMBL" id="BONN01000009">
    <property type="protein sequence ID" value="GIG33701.1"/>
    <property type="molecule type" value="Genomic_DNA"/>
</dbReference>
<evidence type="ECO:0000313" key="2">
    <source>
        <dbReference type="EMBL" id="NYD84997.1"/>
    </source>
</evidence>
<organism evidence="2 3">
    <name type="scientific">Cellulomonas oligotrophica</name>
    <dbReference type="NCBI Taxonomy" id="931536"/>
    <lineage>
        <taxon>Bacteria</taxon>
        <taxon>Bacillati</taxon>
        <taxon>Actinomycetota</taxon>
        <taxon>Actinomycetes</taxon>
        <taxon>Micrococcales</taxon>
        <taxon>Cellulomonadaceae</taxon>
        <taxon>Cellulomonas</taxon>
    </lineage>
</organism>
<dbReference type="Proteomes" id="UP000577956">
    <property type="component" value="Unassembled WGS sequence"/>
</dbReference>
<protein>
    <submittedName>
        <fullName evidence="2">Uncharacterized protein</fullName>
    </submittedName>
</protein>
<proteinExistence type="predicted"/>
<reference evidence="2 3" key="1">
    <citation type="submission" date="2020-07" db="EMBL/GenBank/DDBJ databases">
        <title>Sequencing the genomes of 1000 actinobacteria strains.</title>
        <authorList>
            <person name="Klenk H.-P."/>
        </authorList>
    </citation>
    <scope>NUCLEOTIDE SEQUENCE [LARGE SCALE GENOMIC DNA]</scope>
    <source>
        <strain evidence="2 3">DSM 24482</strain>
    </source>
</reference>
<keyword evidence="4" id="KW-1185">Reference proteome</keyword>
<dbReference type="EMBL" id="JACCBK010000001">
    <property type="protein sequence ID" value="NYD84997.1"/>
    <property type="molecule type" value="Genomic_DNA"/>
</dbReference>
<comment type="caution">
    <text evidence="2">The sequence shown here is derived from an EMBL/GenBank/DDBJ whole genome shotgun (WGS) entry which is preliminary data.</text>
</comment>
<evidence type="ECO:0000313" key="1">
    <source>
        <dbReference type="EMBL" id="GIG33701.1"/>
    </source>
</evidence>
<name>A0A7Y9FDH9_9CELL</name>
<gene>
    <name evidence="2" type="ORF">BKA21_000546</name>
    <name evidence="1" type="ORF">Col01nite_28600</name>
</gene>
<sequence length="71" mass="7771">MSAPRPRWQWRLLDAAALPVERPGSPVFLARFEAEQWLGEHWRALAGQGVRTAVLQHDGADTGAPLDLVAG</sequence>